<proteinExistence type="predicted"/>
<protein>
    <submittedName>
        <fullName evidence="1">Uncharacterized protein</fullName>
    </submittedName>
</protein>
<sequence>MSAYVKLQIIAYRIPLFSDACFNTMSRIFGSWSNIDLTIPMARHLKHKNIEFQTNKVNVFGLSIFNVFYQKINLIFGLLKENFIPGKKKYPYHFYRTKKKDFQLKCGPLARLVNTLRELVDGAVAKLEPDDECLINALGNM</sequence>
<organism evidence="1 2">
    <name type="scientific">Brachionus plicatilis</name>
    <name type="common">Marine rotifer</name>
    <name type="synonym">Brachionus muelleri</name>
    <dbReference type="NCBI Taxonomy" id="10195"/>
    <lineage>
        <taxon>Eukaryota</taxon>
        <taxon>Metazoa</taxon>
        <taxon>Spiralia</taxon>
        <taxon>Gnathifera</taxon>
        <taxon>Rotifera</taxon>
        <taxon>Eurotatoria</taxon>
        <taxon>Monogononta</taxon>
        <taxon>Pseudotrocha</taxon>
        <taxon>Ploima</taxon>
        <taxon>Brachionidae</taxon>
        <taxon>Brachionus</taxon>
    </lineage>
</organism>
<accession>A0A3M7SJV2</accession>
<dbReference type="AlphaFoldDB" id="A0A3M7SJV2"/>
<name>A0A3M7SJV2_BRAPC</name>
<dbReference type="EMBL" id="REGN01001258">
    <property type="protein sequence ID" value="RNA35999.1"/>
    <property type="molecule type" value="Genomic_DNA"/>
</dbReference>
<keyword evidence="2" id="KW-1185">Reference proteome</keyword>
<reference evidence="1 2" key="1">
    <citation type="journal article" date="2018" name="Sci. Rep.">
        <title>Genomic signatures of local adaptation to the degree of environmental predictability in rotifers.</title>
        <authorList>
            <person name="Franch-Gras L."/>
            <person name="Hahn C."/>
            <person name="Garcia-Roger E.M."/>
            <person name="Carmona M.J."/>
            <person name="Serra M."/>
            <person name="Gomez A."/>
        </authorList>
    </citation>
    <scope>NUCLEOTIDE SEQUENCE [LARGE SCALE GENOMIC DNA]</scope>
    <source>
        <strain evidence="1">HYR1</strain>
    </source>
</reference>
<comment type="caution">
    <text evidence="1">The sequence shown here is derived from an EMBL/GenBank/DDBJ whole genome shotgun (WGS) entry which is preliminary data.</text>
</comment>
<evidence type="ECO:0000313" key="2">
    <source>
        <dbReference type="Proteomes" id="UP000276133"/>
    </source>
</evidence>
<gene>
    <name evidence="1" type="ORF">BpHYR1_023350</name>
</gene>
<evidence type="ECO:0000313" key="1">
    <source>
        <dbReference type="EMBL" id="RNA35999.1"/>
    </source>
</evidence>
<dbReference type="Proteomes" id="UP000276133">
    <property type="component" value="Unassembled WGS sequence"/>
</dbReference>